<dbReference type="Pfam" id="PF00482">
    <property type="entry name" value="T2SSF"/>
    <property type="match status" value="1"/>
</dbReference>
<keyword evidence="2" id="KW-1003">Cell membrane</keyword>
<accession>A0A6P1YYA4</accession>
<evidence type="ECO:0000256" key="2">
    <source>
        <dbReference type="ARBA" id="ARBA00022475"/>
    </source>
</evidence>
<keyword evidence="3 6" id="KW-0812">Transmembrane</keyword>
<evidence type="ECO:0000313" key="8">
    <source>
        <dbReference type="EMBL" id="QIB36514.1"/>
    </source>
</evidence>
<sequence length="303" mass="32952">MSTMSAQLALASALIGVSVFAGLHALSMGRARDRSRPRTLAGTPAVATRPGSYRDAVADYLVRTLALKKWFAIENMRDRLHRAGKRGTRAEAAYLAAKFLFPFAGMAIGVIYFGVLDVMALPLPLKLSAVVFAAYIGMKVPDILVDRATRKRQASIQDAWPDALDLMIILVEGGQSIDAALRRVASDISIRSRALAEDLTILITEMSLLPEKRNAFENFGRRSDVVEVKSACMAFIQSDEQGTEIGPAFRALAADGRTIRMSRIEKKAAAIAAIMALPVAVFFLLPLMVLAVMPAAIDFLQWK</sequence>
<dbReference type="AlphaFoldDB" id="A0A6P1YYA4"/>
<organism evidence="8 9">
    <name type="scientific">Ancylobacter pratisalsi</name>
    <dbReference type="NCBI Taxonomy" id="1745854"/>
    <lineage>
        <taxon>Bacteria</taxon>
        <taxon>Pseudomonadati</taxon>
        <taxon>Pseudomonadota</taxon>
        <taxon>Alphaproteobacteria</taxon>
        <taxon>Hyphomicrobiales</taxon>
        <taxon>Xanthobacteraceae</taxon>
        <taxon>Ancylobacter</taxon>
    </lineage>
</organism>
<comment type="subcellular location">
    <subcellularLocation>
        <location evidence="1">Cell membrane</location>
        <topology evidence="1">Multi-pass membrane protein</topology>
    </subcellularLocation>
</comment>
<feature type="transmembrane region" description="Helical" evidence="6">
    <location>
        <begin position="92"/>
        <end position="115"/>
    </location>
</feature>
<feature type="domain" description="Type II secretion system protein GspF" evidence="7">
    <location>
        <begin position="164"/>
        <end position="291"/>
    </location>
</feature>
<geneLocation type="plasmid" evidence="9">
    <name>plgm</name>
</geneLocation>
<name>A0A6P1YYA4_9HYPH</name>
<keyword evidence="9" id="KW-1185">Reference proteome</keyword>
<evidence type="ECO:0000256" key="3">
    <source>
        <dbReference type="ARBA" id="ARBA00022692"/>
    </source>
</evidence>
<evidence type="ECO:0000313" key="9">
    <source>
        <dbReference type="Proteomes" id="UP000464751"/>
    </source>
</evidence>
<protein>
    <submittedName>
        <fullName evidence="8">Type II secretion system F family protein</fullName>
    </submittedName>
</protein>
<dbReference type="KEGG" id="apra:G3A50_22105"/>
<dbReference type="PANTHER" id="PTHR35007">
    <property type="entry name" value="INTEGRAL MEMBRANE PROTEIN-RELATED"/>
    <property type="match status" value="1"/>
</dbReference>
<reference evidence="8 9" key="1">
    <citation type="submission" date="2020-02" db="EMBL/GenBank/DDBJ databases">
        <authorList>
            <person name="Li G."/>
        </authorList>
    </citation>
    <scope>NUCLEOTIDE SEQUENCE [LARGE SCALE GENOMIC DNA]</scope>
    <source>
        <strain evidence="8 9">DSM 102029</strain>
        <plasmid evidence="9">plgm</plasmid>
    </source>
</reference>
<keyword evidence="4 6" id="KW-1133">Transmembrane helix</keyword>
<dbReference type="EMBL" id="CP048631">
    <property type="protein sequence ID" value="QIB36514.1"/>
    <property type="molecule type" value="Genomic_DNA"/>
</dbReference>
<keyword evidence="8" id="KW-0614">Plasmid</keyword>
<feature type="transmembrane region" description="Helical" evidence="6">
    <location>
        <begin position="269"/>
        <end position="297"/>
    </location>
</feature>
<proteinExistence type="predicted"/>
<dbReference type="GO" id="GO:0005886">
    <property type="term" value="C:plasma membrane"/>
    <property type="evidence" value="ECO:0007669"/>
    <property type="project" value="UniProtKB-SubCell"/>
</dbReference>
<gene>
    <name evidence="8" type="ORF">G3A50_22105</name>
</gene>
<evidence type="ECO:0000256" key="1">
    <source>
        <dbReference type="ARBA" id="ARBA00004651"/>
    </source>
</evidence>
<evidence type="ECO:0000256" key="5">
    <source>
        <dbReference type="ARBA" id="ARBA00023136"/>
    </source>
</evidence>
<evidence type="ECO:0000256" key="4">
    <source>
        <dbReference type="ARBA" id="ARBA00022989"/>
    </source>
</evidence>
<dbReference type="Proteomes" id="UP000464751">
    <property type="component" value="Plasmid pLGM"/>
</dbReference>
<feature type="transmembrane region" description="Helical" evidence="6">
    <location>
        <begin position="127"/>
        <end position="145"/>
    </location>
</feature>
<feature type="transmembrane region" description="Helical" evidence="6">
    <location>
        <begin position="6"/>
        <end position="26"/>
    </location>
</feature>
<dbReference type="PANTHER" id="PTHR35007:SF2">
    <property type="entry name" value="PILUS ASSEMBLE PROTEIN"/>
    <property type="match status" value="1"/>
</dbReference>
<evidence type="ECO:0000256" key="6">
    <source>
        <dbReference type="SAM" id="Phobius"/>
    </source>
</evidence>
<keyword evidence="5 6" id="KW-0472">Membrane</keyword>
<dbReference type="InterPro" id="IPR018076">
    <property type="entry name" value="T2SS_GspF_dom"/>
</dbReference>
<evidence type="ECO:0000259" key="7">
    <source>
        <dbReference type="Pfam" id="PF00482"/>
    </source>
</evidence>